<proteinExistence type="predicted"/>
<reference evidence="2" key="1">
    <citation type="journal article" date="2011" name="Stand. Genomic Sci.">
        <title>Genome sequence of the filamentous, gliding Thiothrix nivea neotype strain (JP2(T)).</title>
        <authorList>
            <person name="Lapidus A."/>
            <person name="Nolan M."/>
            <person name="Lucas S."/>
            <person name="Glavina Del Rio T."/>
            <person name="Tice H."/>
            <person name="Cheng J.F."/>
            <person name="Tapia R."/>
            <person name="Han C."/>
            <person name="Goodwin L."/>
            <person name="Pitluck S."/>
            <person name="Liolios K."/>
            <person name="Pagani I."/>
            <person name="Ivanova N."/>
            <person name="Huntemann M."/>
            <person name="Mavromatis K."/>
            <person name="Mikhailova N."/>
            <person name="Pati A."/>
            <person name="Chen A."/>
            <person name="Palaniappan K."/>
            <person name="Land M."/>
            <person name="Brambilla E.M."/>
            <person name="Rohde M."/>
            <person name="Abt B."/>
            <person name="Verbarg S."/>
            <person name="Goker M."/>
            <person name="Bristow J."/>
            <person name="Eisen J.A."/>
            <person name="Markowitz V."/>
            <person name="Hugenholtz P."/>
            <person name="Kyrpides N.C."/>
            <person name="Klenk H.P."/>
            <person name="Woyke T."/>
        </authorList>
    </citation>
    <scope>NUCLEOTIDE SEQUENCE [LARGE SCALE GENOMIC DNA]</scope>
    <source>
        <strain evidence="2">ATCC 35100 / DSM 5205 / JP2</strain>
    </source>
</reference>
<keyword evidence="2" id="KW-1185">Reference proteome</keyword>
<sequence>MLGILLFIQTEEIVENVFPVDNFVDKFMDLLATLSRFMLAKCSRSR</sequence>
<dbReference type="AlphaFoldDB" id="A0A656HDQ8"/>
<dbReference type="EMBL" id="JH651384">
    <property type="protein sequence ID" value="EIJ35028.1"/>
    <property type="molecule type" value="Genomic_DNA"/>
</dbReference>
<dbReference type="Proteomes" id="UP000005317">
    <property type="component" value="Unassembled WGS sequence"/>
</dbReference>
<evidence type="ECO:0000313" key="1">
    <source>
        <dbReference type="EMBL" id="EIJ35028.1"/>
    </source>
</evidence>
<evidence type="ECO:0000313" key="2">
    <source>
        <dbReference type="Proteomes" id="UP000005317"/>
    </source>
</evidence>
<protein>
    <submittedName>
        <fullName evidence="1">Uncharacterized protein</fullName>
    </submittedName>
</protein>
<name>A0A656HDQ8_THINJ</name>
<accession>A0A656HDQ8</accession>
<gene>
    <name evidence="1" type="ORF">Thini_2485</name>
</gene>
<organism evidence="1 2">
    <name type="scientific">Thiothrix nivea (strain ATCC 35100 / DSM 5205 / JP2)</name>
    <dbReference type="NCBI Taxonomy" id="870187"/>
    <lineage>
        <taxon>Bacteria</taxon>
        <taxon>Pseudomonadati</taxon>
        <taxon>Pseudomonadota</taxon>
        <taxon>Gammaproteobacteria</taxon>
        <taxon>Thiotrichales</taxon>
        <taxon>Thiotrichaceae</taxon>
        <taxon>Thiothrix</taxon>
    </lineage>
</organism>